<accession>A0A5B0LTB6</accession>
<reference evidence="1 2" key="1">
    <citation type="submission" date="2019-05" db="EMBL/GenBank/DDBJ databases">
        <title>Emergence of the Ug99 lineage of the wheat stem rust pathogen through somatic hybridization.</title>
        <authorList>
            <person name="Li F."/>
            <person name="Upadhyaya N.M."/>
            <person name="Sperschneider J."/>
            <person name="Matny O."/>
            <person name="Nguyen-Phuc H."/>
            <person name="Mago R."/>
            <person name="Raley C."/>
            <person name="Miller M.E."/>
            <person name="Silverstein K.A.T."/>
            <person name="Henningsen E."/>
            <person name="Hirsch C.D."/>
            <person name="Visser B."/>
            <person name="Pretorius Z.A."/>
            <person name="Steffenson B.J."/>
            <person name="Schwessinger B."/>
            <person name="Dodds P.N."/>
            <person name="Figueroa M."/>
        </authorList>
    </citation>
    <scope>NUCLEOTIDE SEQUENCE [LARGE SCALE GENOMIC DNA]</scope>
    <source>
        <strain evidence="1 2">Ug99</strain>
    </source>
</reference>
<dbReference type="AlphaFoldDB" id="A0A5B0LTB6"/>
<proteinExistence type="predicted"/>
<gene>
    <name evidence="1" type="ORF">PGTUg99_017448</name>
</gene>
<evidence type="ECO:0000313" key="1">
    <source>
        <dbReference type="EMBL" id="KAA1067123.1"/>
    </source>
</evidence>
<dbReference type="Proteomes" id="UP000325313">
    <property type="component" value="Unassembled WGS sequence"/>
</dbReference>
<protein>
    <submittedName>
        <fullName evidence="1">Uncharacterized protein</fullName>
    </submittedName>
</protein>
<comment type="caution">
    <text evidence="1">The sequence shown here is derived from an EMBL/GenBank/DDBJ whole genome shotgun (WGS) entry which is preliminary data.</text>
</comment>
<organism evidence="1 2">
    <name type="scientific">Puccinia graminis f. sp. tritici</name>
    <dbReference type="NCBI Taxonomy" id="56615"/>
    <lineage>
        <taxon>Eukaryota</taxon>
        <taxon>Fungi</taxon>
        <taxon>Dikarya</taxon>
        <taxon>Basidiomycota</taxon>
        <taxon>Pucciniomycotina</taxon>
        <taxon>Pucciniomycetes</taxon>
        <taxon>Pucciniales</taxon>
        <taxon>Pucciniaceae</taxon>
        <taxon>Puccinia</taxon>
    </lineage>
</organism>
<sequence length="84" mass="9619">MSKALNWVLDPDFNVIPIPIQYNFDPIPRDWIARDLQASDPPRTNSDQKTSIPQLGFTAVSSPCYRLESFTLWNLPTLSVRITK</sequence>
<name>A0A5B0LTB6_PUCGR</name>
<dbReference type="EMBL" id="VDEP01000507">
    <property type="protein sequence ID" value="KAA1067123.1"/>
    <property type="molecule type" value="Genomic_DNA"/>
</dbReference>
<evidence type="ECO:0000313" key="2">
    <source>
        <dbReference type="Proteomes" id="UP000325313"/>
    </source>
</evidence>